<dbReference type="PROSITE" id="PS51755">
    <property type="entry name" value="OMPR_PHOB"/>
    <property type="match status" value="1"/>
</dbReference>
<feature type="modified residue" description="4-aspartylphosphate" evidence="6">
    <location>
        <position position="72"/>
    </location>
</feature>
<dbReference type="EMBL" id="FOFV01000010">
    <property type="protein sequence ID" value="SER57309.1"/>
    <property type="molecule type" value="Genomic_DNA"/>
</dbReference>
<dbReference type="FunFam" id="3.40.50.2300:FF:000001">
    <property type="entry name" value="DNA-binding response regulator PhoB"/>
    <property type="match status" value="1"/>
</dbReference>
<protein>
    <submittedName>
        <fullName evidence="10">DNA-binding response regulator, OmpR family, contains REC and winged-helix (WHTH) domain</fullName>
    </submittedName>
</protein>
<feature type="domain" description="Response regulatory" evidence="8">
    <location>
        <begin position="23"/>
        <end position="136"/>
    </location>
</feature>
<dbReference type="SUPFAM" id="SSF46894">
    <property type="entry name" value="C-terminal effector domain of the bipartite response regulators"/>
    <property type="match status" value="1"/>
</dbReference>
<dbReference type="Gene3D" id="3.40.50.2300">
    <property type="match status" value="1"/>
</dbReference>
<sequence length="247" mass="27475">MRKGSSSRAVAAPVTMLRRMGMCVLVAEDNVMQADMLGRYLRQEGYRVRIVHDGLAALDEIRRDPPDLLVLDVMMPQVDGLEVVRTLRNESDIPVLMLTARSTEDDLLHGLDLGADDYVTKPYSPRELVARVRTLLRRVRRPVTSEIVLGDLSVDPDRHEVRVRGDLAECTASEFRILHTMAASPGRVFSRAQLLSAVHGLDGYITARTIDAHVMNLRKKIEVQPRTPAYLLTVHGVGYKLVDGSGA</sequence>
<name>A0A1H9QBP7_9PSEU</name>
<dbReference type="GO" id="GO:0006355">
    <property type="term" value="P:regulation of DNA-templated transcription"/>
    <property type="evidence" value="ECO:0007669"/>
    <property type="project" value="InterPro"/>
</dbReference>
<dbReference type="Pfam" id="PF00486">
    <property type="entry name" value="Trans_reg_C"/>
    <property type="match status" value="1"/>
</dbReference>
<accession>A0A1H9QBP7</accession>
<dbReference type="SUPFAM" id="SSF52172">
    <property type="entry name" value="CheY-like"/>
    <property type="match status" value="1"/>
</dbReference>
<dbReference type="Gene3D" id="6.10.250.690">
    <property type="match status" value="1"/>
</dbReference>
<dbReference type="AlphaFoldDB" id="A0A1H9QBP7"/>
<dbReference type="InterPro" id="IPR036388">
    <property type="entry name" value="WH-like_DNA-bd_sf"/>
</dbReference>
<dbReference type="InterPro" id="IPR001789">
    <property type="entry name" value="Sig_transdc_resp-reg_receiver"/>
</dbReference>
<dbReference type="PANTHER" id="PTHR48111:SF40">
    <property type="entry name" value="PHOSPHATE REGULON TRANSCRIPTIONAL REGULATORY PROTEIN PHOB"/>
    <property type="match status" value="1"/>
</dbReference>
<dbReference type="GO" id="GO:0000156">
    <property type="term" value="F:phosphorelay response regulator activity"/>
    <property type="evidence" value="ECO:0007669"/>
    <property type="project" value="TreeGrafter"/>
</dbReference>
<dbReference type="CDD" id="cd17574">
    <property type="entry name" value="REC_OmpR"/>
    <property type="match status" value="1"/>
</dbReference>
<evidence type="ECO:0000256" key="4">
    <source>
        <dbReference type="ARBA" id="ARBA00023125"/>
    </source>
</evidence>
<keyword evidence="3" id="KW-0805">Transcription regulation</keyword>
<feature type="domain" description="OmpR/PhoB-type" evidence="9">
    <location>
        <begin position="144"/>
        <end position="243"/>
    </location>
</feature>
<evidence type="ECO:0000256" key="7">
    <source>
        <dbReference type="PROSITE-ProRule" id="PRU01091"/>
    </source>
</evidence>
<evidence type="ECO:0000313" key="11">
    <source>
        <dbReference type="Proteomes" id="UP000199503"/>
    </source>
</evidence>
<dbReference type="InterPro" id="IPR011006">
    <property type="entry name" value="CheY-like_superfamily"/>
</dbReference>
<dbReference type="InterPro" id="IPR001867">
    <property type="entry name" value="OmpR/PhoB-type_DNA-bd"/>
</dbReference>
<dbReference type="GO" id="GO:0000976">
    <property type="term" value="F:transcription cis-regulatory region binding"/>
    <property type="evidence" value="ECO:0007669"/>
    <property type="project" value="TreeGrafter"/>
</dbReference>
<keyword evidence="2" id="KW-0902">Two-component regulatory system</keyword>
<organism evidence="10 11">
    <name type="scientific">Lentzea albida</name>
    <dbReference type="NCBI Taxonomy" id="65499"/>
    <lineage>
        <taxon>Bacteria</taxon>
        <taxon>Bacillati</taxon>
        <taxon>Actinomycetota</taxon>
        <taxon>Actinomycetes</taxon>
        <taxon>Pseudonocardiales</taxon>
        <taxon>Pseudonocardiaceae</taxon>
        <taxon>Lentzea</taxon>
    </lineage>
</organism>
<evidence type="ECO:0000259" key="8">
    <source>
        <dbReference type="PROSITE" id="PS50110"/>
    </source>
</evidence>
<dbReference type="SMART" id="SM00862">
    <property type="entry name" value="Trans_reg_C"/>
    <property type="match status" value="1"/>
</dbReference>
<gene>
    <name evidence="10" type="ORF">SAMN04488000_11064</name>
</gene>
<keyword evidence="4 7" id="KW-0238">DNA-binding</keyword>
<evidence type="ECO:0000256" key="2">
    <source>
        <dbReference type="ARBA" id="ARBA00023012"/>
    </source>
</evidence>
<dbReference type="GO" id="GO:0032993">
    <property type="term" value="C:protein-DNA complex"/>
    <property type="evidence" value="ECO:0007669"/>
    <property type="project" value="TreeGrafter"/>
</dbReference>
<dbReference type="PROSITE" id="PS50110">
    <property type="entry name" value="RESPONSE_REGULATORY"/>
    <property type="match status" value="1"/>
</dbReference>
<proteinExistence type="predicted"/>
<dbReference type="PANTHER" id="PTHR48111">
    <property type="entry name" value="REGULATOR OF RPOS"/>
    <property type="match status" value="1"/>
</dbReference>
<evidence type="ECO:0000256" key="1">
    <source>
        <dbReference type="ARBA" id="ARBA00022553"/>
    </source>
</evidence>
<dbReference type="STRING" id="65499.SAMN04488000_11064"/>
<evidence type="ECO:0000256" key="6">
    <source>
        <dbReference type="PROSITE-ProRule" id="PRU00169"/>
    </source>
</evidence>
<evidence type="ECO:0000313" key="10">
    <source>
        <dbReference type="EMBL" id="SER57309.1"/>
    </source>
</evidence>
<feature type="DNA-binding region" description="OmpR/PhoB-type" evidence="7">
    <location>
        <begin position="144"/>
        <end position="243"/>
    </location>
</feature>
<keyword evidence="11" id="KW-1185">Reference proteome</keyword>
<evidence type="ECO:0000256" key="5">
    <source>
        <dbReference type="ARBA" id="ARBA00023163"/>
    </source>
</evidence>
<dbReference type="InterPro" id="IPR039420">
    <property type="entry name" value="WalR-like"/>
</dbReference>
<evidence type="ECO:0000259" key="9">
    <source>
        <dbReference type="PROSITE" id="PS51755"/>
    </source>
</evidence>
<dbReference type="InterPro" id="IPR016032">
    <property type="entry name" value="Sig_transdc_resp-reg_C-effctor"/>
</dbReference>
<evidence type="ECO:0000256" key="3">
    <source>
        <dbReference type="ARBA" id="ARBA00023015"/>
    </source>
</evidence>
<keyword evidence="1 6" id="KW-0597">Phosphoprotein</keyword>
<dbReference type="SMART" id="SM00448">
    <property type="entry name" value="REC"/>
    <property type="match status" value="1"/>
</dbReference>
<reference evidence="11" key="1">
    <citation type="submission" date="2016-10" db="EMBL/GenBank/DDBJ databases">
        <authorList>
            <person name="Varghese N."/>
            <person name="Submissions S."/>
        </authorList>
    </citation>
    <scope>NUCLEOTIDE SEQUENCE [LARGE SCALE GENOMIC DNA]</scope>
    <source>
        <strain evidence="11">DSM 44437</strain>
    </source>
</reference>
<dbReference type="Gene3D" id="1.10.10.10">
    <property type="entry name" value="Winged helix-like DNA-binding domain superfamily/Winged helix DNA-binding domain"/>
    <property type="match status" value="1"/>
</dbReference>
<dbReference type="CDD" id="cd00383">
    <property type="entry name" value="trans_reg_C"/>
    <property type="match status" value="1"/>
</dbReference>
<dbReference type="GO" id="GO:0005829">
    <property type="term" value="C:cytosol"/>
    <property type="evidence" value="ECO:0007669"/>
    <property type="project" value="TreeGrafter"/>
</dbReference>
<dbReference type="Pfam" id="PF00072">
    <property type="entry name" value="Response_reg"/>
    <property type="match status" value="1"/>
</dbReference>
<keyword evidence="5" id="KW-0804">Transcription</keyword>
<dbReference type="Proteomes" id="UP000199503">
    <property type="component" value="Unassembled WGS sequence"/>
</dbReference>